<accession>A0ABT1RBE7</accession>
<keyword evidence="1" id="KW-0560">Oxidoreductase</keyword>
<dbReference type="PANTHER" id="PTHR30466">
    <property type="entry name" value="FLAVIN REDUCTASE"/>
    <property type="match status" value="1"/>
</dbReference>
<reference evidence="3" key="1">
    <citation type="submission" date="2021-07" db="EMBL/GenBank/DDBJ databases">
        <title>Shinella sp. nov., a novel member of the genus Shinella from water.</title>
        <authorList>
            <person name="Deng Y."/>
        </authorList>
    </citation>
    <scope>NUCLEOTIDE SEQUENCE</scope>
    <source>
        <strain evidence="3">CPCC 100929</strain>
    </source>
</reference>
<evidence type="ECO:0000313" key="3">
    <source>
        <dbReference type="EMBL" id="MCQ4632492.1"/>
    </source>
</evidence>
<dbReference type="InterPro" id="IPR050268">
    <property type="entry name" value="NADH-dep_flavin_reductase"/>
</dbReference>
<protein>
    <submittedName>
        <fullName evidence="3">Flavin reductase</fullName>
    </submittedName>
</protein>
<dbReference type="Gene3D" id="2.30.110.10">
    <property type="entry name" value="Electron Transport, Fmn-binding Protein, Chain A"/>
    <property type="match status" value="1"/>
</dbReference>
<proteinExistence type="predicted"/>
<name>A0ABT1RBE7_9HYPH</name>
<dbReference type="PANTHER" id="PTHR30466:SF1">
    <property type="entry name" value="FMN REDUCTASE (NADH) RUTF"/>
    <property type="match status" value="1"/>
</dbReference>
<evidence type="ECO:0000313" key="4">
    <source>
        <dbReference type="Proteomes" id="UP000996601"/>
    </source>
</evidence>
<evidence type="ECO:0000256" key="1">
    <source>
        <dbReference type="ARBA" id="ARBA00023002"/>
    </source>
</evidence>
<comment type="caution">
    <text evidence="3">The sequence shown here is derived from an EMBL/GenBank/DDBJ whole genome shotgun (WGS) entry which is preliminary data.</text>
</comment>
<dbReference type="Pfam" id="PF01613">
    <property type="entry name" value="Flavin_Reduct"/>
    <property type="match status" value="1"/>
</dbReference>
<gene>
    <name evidence="3" type="ORF">GB927_020785</name>
</gene>
<dbReference type="Gene3D" id="3.90.79.10">
    <property type="entry name" value="Nucleoside Triphosphate Pyrophosphohydrolase"/>
    <property type="match status" value="1"/>
</dbReference>
<evidence type="ECO:0000259" key="2">
    <source>
        <dbReference type="SMART" id="SM00903"/>
    </source>
</evidence>
<dbReference type="SUPFAM" id="SSF50475">
    <property type="entry name" value="FMN-binding split barrel"/>
    <property type="match status" value="1"/>
</dbReference>
<dbReference type="Proteomes" id="UP000996601">
    <property type="component" value="Unassembled WGS sequence"/>
</dbReference>
<organism evidence="3 4">
    <name type="scientific">Shinella lacus</name>
    <dbReference type="NCBI Taxonomy" id="2654216"/>
    <lineage>
        <taxon>Bacteria</taxon>
        <taxon>Pseudomonadati</taxon>
        <taxon>Pseudomonadota</taxon>
        <taxon>Alphaproteobacteria</taxon>
        <taxon>Hyphomicrobiales</taxon>
        <taxon>Rhizobiaceae</taxon>
        <taxon>Shinella</taxon>
    </lineage>
</organism>
<dbReference type="InterPro" id="IPR002563">
    <property type="entry name" value="Flavin_Rdtase-like_dom"/>
</dbReference>
<keyword evidence="4" id="KW-1185">Reference proteome</keyword>
<dbReference type="EMBL" id="WHSB02000008">
    <property type="protein sequence ID" value="MCQ4632492.1"/>
    <property type="molecule type" value="Genomic_DNA"/>
</dbReference>
<feature type="domain" description="Flavin reductase like" evidence="2">
    <location>
        <begin position="22"/>
        <end position="165"/>
    </location>
</feature>
<sequence>MSETERAPANRTIDSVELRRAFGTFATGVTIITTLDESGAPRGMTANSFTSVSLDPPLVLICVGKSAASCEVFEKCSAFAVNVLHERQAGVSSVFASKSADKFSNVDYCAVHTGAPVLTDNLSWFDCTVYDKHVAGDHLILIGQVQAFGASPAAPLAFCRGRYAHIQNALPDGWLPSRGMITGYLIEKEGSVLLRCDAEGRLLLPVASKRKPGSRLELADGREVEILPDTAFLYSVFDVADSDPGYLVYRAALAPGFSPQDLPPELQFFPLDDLPDDRVASQELRAVLRRYARERLDHRFGIYVGHPEGGRIAMLEVETPSNSFQP</sequence>
<dbReference type="InterPro" id="IPR012349">
    <property type="entry name" value="Split_barrel_FMN-bd"/>
</dbReference>
<dbReference type="SMART" id="SM00903">
    <property type="entry name" value="Flavin_Reduct"/>
    <property type="match status" value="1"/>
</dbReference>